<name>A0AAV0WMD2_9HEMI</name>
<sequence>MPIDLSNFFYRRDLTLNTNMFLEAMHKKLKYYYIHGNQNRRVDKCISFLMSFSRDIMFERIIRMAKNKPTFRMEQIAHSHHRSNNIEDSKIKIIDEKTWLVQSSFGPTLYSVLINEIQKLYGLPSIMP</sequence>
<proteinExistence type="predicted"/>
<evidence type="ECO:0000313" key="2">
    <source>
        <dbReference type="Proteomes" id="UP001160148"/>
    </source>
</evidence>
<accession>A0AAV0WMD2</accession>
<dbReference type="EMBL" id="CARXXK010000002">
    <property type="protein sequence ID" value="CAI6357089.1"/>
    <property type="molecule type" value="Genomic_DNA"/>
</dbReference>
<evidence type="ECO:0000313" key="1">
    <source>
        <dbReference type="EMBL" id="CAI6357089.1"/>
    </source>
</evidence>
<comment type="caution">
    <text evidence="1">The sequence shown here is derived from an EMBL/GenBank/DDBJ whole genome shotgun (WGS) entry which is preliminary data.</text>
</comment>
<dbReference type="AlphaFoldDB" id="A0AAV0WMD2"/>
<protein>
    <recommendedName>
        <fullName evidence="3">Maturase K</fullName>
    </recommendedName>
</protein>
<reference evidence="1 2" key="1">
    <citation type="submission" date="2023-01" db="EMBL/GenBank/DDBJ databases">
        <authorList>
            <person name="Whitehead M."/>
        </authorList>
    </citation>
    <scope>NUCLEOTIDE SEQUENCE [LARGE SCALE GENOMIC DNA]</scope>
</reference>
<keyword evidence="2" id="KW-1185">Reference proteome</keyword>
<gene>
    <name evidence="1" type="ORF">MEUPH1_LOCUS12754</name>
</gene>
<organism evidence="1 2">
    <name type="scientific">Macrosiphum euphorbiae</name>
    <name type="common">potato aphid</name>
    <dbReference type="NCBI Taxonomy" id="13131"/>
    <lineage>
        <taxon>Eukaryota</taxon>
        <taxon>Metazoa</taxon>
        <taxon>Ecdysozoa</taxon>
        <taxon>Arthropoda</taxon>
        <taxon>Hexapoda</taxon>
        <taxon>Insecta</taxon>
        <taxon>Pterygota</taxon>
        <taxon>Neoptera</taxon>
        <taxon>Paraneoptera</taxon>
        <taxon>Hemiptera</taxon>
        <taxon>Sternorrhyncha</taxon>
        <taxon>Aphidomorpha</taxon>
        <taxon>Aphidoidea</taxon>
        <taxon>Aphididae</taxon>
        <taxon>Macrosiphini</taxon>
        <taxon>Macrosiphum</taxon>
    </lineage>
</organism>
<dbReference type="Proteomes" id="UP001160148">
    <property type="component" value="Unassembled WGS sequence"/>
</dbReference>
<evidence type="ECO:0008006" key="3">
    <source>
        <dbReference type="Google" id="ProtNLM"/>
    </source>
</evidence>